<accession>A0A0S7BWM8</accession>
<dbReference type="SUPFAM" id="SSF56801">
    <property type="entry name" value="Acetyl-CoA synthetase-like"/>
    <property type="match status" value="1"/>
</dbReference>
<dbReference type="RefSeq" id="WP_062039234.1">
    <property type="nucleotide sequence ID" value="NZ_DF968182.1"/>
</dbReference>
<dbReference type="InterPro" id="IPR042099">
    <property type="entry name" value="ANL_N_sf"/>
</dbReference>
<gene>
    <name evidence="10" type="ORF">TBC1_11963</name>
</gene>
<keyword evidence="2" id="KW-0436">Ligase</keyword>
<dbReference type="GO" id="GO:0003987">
    <property type="term" value="F:acetate-CoA ligase activity"/>
    <property type="evidence" value="ECO:0007669"/>
    <property type="project" value="UniProtKB-UniRule"/>
</dbReference>
<dbReference type="EC" id="6.2.1.1" evidence="6"/>
<dbReference type="NCBIfam" id="NF001208">
    <property type="entry name" value="PRK00174.1"/>
    <property type="match status" value="1"/>
</dbReference>
<protein>
    <recommendedName>
        <fullName evidence="6">Acetate--CoA ligase</fullName>
        <ecNumber evidence="6">6.2.1.1</ecNumber>
    </recommendedName>
</protein>
<dbReference type="InterPro" id="IPR000873">
    <property type="entry name" value="AMP-dep_synth/lig_dom"/>
</dbReference>
<feature type="domain" description="AMP-dependent synthetase/ligase" evidence="7">
    <location>
        <begin position="85"/>
        <end position="473"/>
    </location>
</feature>
<evidence type="ECO:0000259" key="9">
    <source>
        <dbReference type="Pfam" id="PF16177"/>
    </source>
</evidence>
<dbReference type="FunFam" id="3.40.50.12780:FF:000001">
    <property type="entry name" value="Acetyl-coenzyme A synthetase"/>
    <property type="match status" value="1"/>
</dbReference>
<dbReference type="Pfam" id="PF16177">
    <property type="entry name" value="ACAS_N"/>
    <property type="match status" value="1"/>
</dbReference>
<evidence type="ECO:0000256" key="3">
    <source>
        <dbReference type="ARBA" id="ARBA00022741"/>
    </source>
</evidence>
<evidence type="ECO:0000256" key="6">
    <source>
        <dbReference type="NCBIfam" id="TIGR02188"/>
    </source>
</evidence>
<evidence type="ECO:0000259" key="7">
    <source>
        <dbReference type="Pfam" id="PF00501"/>
    </source>
</evidence>
<dbReference type="Pfam" id="PF00501">
    <property type="entry name" value="AMP-binding"/>
    <property type="match status" value="1"/>
</dbReference>
<dbReference type="AlphaFoldDB" id="A0A0S7BWM8"/>
<evidence type="ECO:0000256" key="1">
    <source>
        <dbReference type="ARBA" id="ARBA00006432"/>
    </source>
</evidence>
<dbReference type="EMBL" id="DF968182">
    <property type="protein sequence ID" value="GAP42823.1"/>
    <property type="molecule type" value="Genomic_DNA"/>
</dbReference>
<evidence type="ECO:0000313" key="10">
    <source>
        <dbReference type="EMBL" id="GAP42823.1"/>
    </source>
</evidence>
<dbReference type="PANTHER" id="PTHR24095">
    <property type="entry name" value="ACETYL-COENZYME A SYNTHETASE"/>
    <property type="match status" value="1"/>
</dbReference>
<dbReference type="InterPro" id="IPR020845">
    <property type="entry name" value="AMP-binding_CS"/>
</dbReference>
<proteinExistence type="inferred from homology"/>
<dbReference type="Proteomes" id="UP000053091">
    <property type="component" value="Unassembled WGS sequence"/>
</dbReference>
<dbReference type="STRING" id="1678841.TBC1_11963"/>
<dbReference type="GO" id="GO:0005524">
    <property type="term" value="F:ATP binding"/>
    <property type="evidence" value="ECO:0007669"/>
    <property type="project" value="UniProtKB-KW"/>
</dbReference>
<dbReference type="InterPro" id="IPR011904">
    <property type="entry name" value="Ac_CoA_lig"/>
</dbReference>
<dbReference type="GO" id="GO:0016208">
    <property type="term" value="F:AMP binding"/>
    <property type="evidence" value="ECO:0007669"/>
    <property type="project" value="InterPro"/>
</dbReference>
<evidence type="ECO:0000256" key="2">
    <source>
        <dbReference type="ARBA" id="ARBA00022598"/>
    </source>
</evidence>
<dbReference type="InterPro" id="IPR025110">
    <property type="entry name" value="AMP-bd_C"/>
</dbReference>
<dbReference type="Gene3D" id="3.40.50.12780">
    <property type="entry name" value="N-terminal domain of ligase-like"/>
    <property type="match status" value="1"/>
</dbReference>
<organism evidence="10">
    <name type="scientific">Lentimicrobium saccharophilum</name>
    <dbReference type="NCBI Taxonomy" id="1678841"/>
    <lineage>
        <taxon>Bacteria</taxon>
        <taxon>Pseudomonadati</taxon>
        <taxon>Bacteroidota</taxon>
        <taxon>Bacteroidia</taxon>
        <taxon>Bacteroidales</taxon>
        <taxon>Lentimicrobiaceae</taxon>
        <taxon>Lentimicrobium</taxon>
    </lineage>
</organism>
<dbReference type="InterPro" id="IPR045851">
    <property type="entry name" value="AMP-bd_C_sf"/>
</dbReference>
<keyword evidence="11" id="KW-1185">Reference proteome</keyword>
<evidence type="ECO:0000313" key="11">
    <source>
        <dbReference type="Proteomes" id="UP000053091"/>
    </source>
</evidence>
<dbReference type="Gene3D" id="3.30.300.30">
    <property type="match status" value="1"/>
</dbReference>
<name>A0A0S7BWM8_9BACT</name>
<dbReference type="NCBIfam" id="TIGR02188">
    <property type="entry name" value="Ac_CoA_lig_AcsA"/>
    <property type="match status" value="1"/>
</dbReference>
<keyword evidence="4" id="KW-0067">ATP-binding</keyword>
<dbReference type="InterPro" id="IPR032387">
    <property type="entry name" value="ACAS_N"/>
</dbReference>
<sequence>MEKPSNTLKKIYHPSKEVKKRANVKDYEPLYQESISNREDFWAKEAKRLEWFRKWDKVLDASNHPFYEWFQGGRINIVHNALDRHQKNATRNKLAIIWEGEPGDLRTFSYHALHREVSRFANVLKSMGARPGEVITIYMPQIPETVIAMLACAKIGAIHSVVYGGFSVEALAERIEDANSRILVTADGGFRRGKAVGLKSIANEAMKRSPTIEVCITVKRTGEECYMENDRDFWYHDLMSMPLACSDCATVETDAEDPLFILYTSGTTGKPKGLVHTHGGYAVYTASTFRYVFDIKPEDRFWCAADPGWVTGHSYMVYGPLINGATMMMYEGAPNHPYPNRWWQMIEKYGINILYTSPTAIRGLMRFGPSWADRHNLSSLRLLGSVGEPINPEAWKWYYEVIGKGRCPIMDTWWQTETGGHMITPLPVIPLKPGSATKPFFGNEMAIVDDRGNEVKTGEEGNLVIKNPWPGMARTILGDPDRFVEKYWEKYSEQKWYLAGDSARKDEDGYYWIIGRIDDVIKVSGYRLGSAEIESALVSHPAVTEAAAIALPDELRGNIIHTTVVLRQGVEAGDKLSEELKAHVEHEIGPIARPAFVVFTDALPKTRSGKIMRRVLKARALGQDTGDLSTLEE</sequence>
<dbReference type="GO" id="GO:0005829">
    <property type="term" value="C:cytosol"/>
    <property type="evidence" value="ECO:0007669"/>
    <property type="project" value="TreeGrafter"/>
</dbReference>
<keyword evidence="3" id="KW-0547">Nucleotide-binding</keyword>
<dbReference type="GO" id="GO:0019427">
    <property type="term" value="P:acetyl-CoA biosynthetic process from acetate"/>
    <property type="evidence" value="ECO:0007669"/>
    <property type="project" value="UniProtKB-UniRule"/>
</dbReference>
<dbReference type="CDD" id="cd05966">
    <property type="entry name" value="ACS"/>
    <property type="match status" value="1"/>
</dbReference>
<comment type="similarity">
    <text evidence="1">Belongs to the ATP-dependent AMP-binding enzyme family.</text>
</comment>
<dbReference type="PANTHER" id="PTHR24095:SF14">
    <property type="entry name" value="ACETYL-COENZYME A SYNTHETASE 1"/>
    <property type="match status" value="1"/>
</dbReference>
<evidence type="ECO:0000256" key="4">
    <source>
        <dbReference type="ARBA" id="ARBA00022840"/>
    </source>
</evidence>
<dbReference type="PROSITE" id="PS00455">
    <property type="entry name" value="AMP_BINDING"/>
    <property type="match status" value="1"/>
</dbReference>
<feature type="domain" description="Acetyl-coenzyme A synthetase N-terminal" evidence="9">
    <location>
        <begin position="27"/>
        <end position="81"/>
    </location>
</feature>
<evidence type="ECO:0000259" key="8">
    <source>
        <dbReference type="Pfam" id="PF13193"/>
    </source>
</evidence>
<evidence type="ECO:0000256" key="5">
    <source>
        <dbReference type="ARBA" id="ARBA00022990"/>
    </source>
</evidence>
<keyword evidence="5" id="KW-0007">Acetylation</keyword>
<dbReference type="OrthoDB" id="9778383at2"/>
<feature type="domain" description="AMP-binding enzyme C-terminal" evidence="8">
    <location>
        <begin position="532"/>
        <end position="610"/>
    </location>
</feature>
<reference evidence="10" key="1">
    <citation type="journal article" date="2015" name="Genome Announc.">
        <title>Draft Genome Sequence of Bacteroidales Strain TBC1, a Novel Isolate from a Methanogenic Wastewater Treatment System.</title>
        <authorList>
            <person name="Tourlousse D.M."/>
            <person name="Matsuura N."/>
            <person name="Sun L."/>
            <person name="Toyonaga M."/>
            <person name="Kuroda K."/>
            <person name="Ohashi A."/>
            <person name="Cruz R."/>
            <person name="Yamaguchi T."/>
            <person name="Sekiguchi Y."/>
        </authorList>
    </citation>
    <scope>NUCLEOTIDE SEQUENCE [LARGE SCALE GENOMIC DNA]</scope>
    <source>
        <strain evidence="10">TBC1</strain>
    </source>
</reference>
<dbReference type="PATRIC" id="fig|1678841.3.peg.1087"/>
<dbReference type="Pfam" id="PF13193">
    <property type="entry name" value="AMP-binding_C"/>
    <property type="match status" value="1"/>
</dbReference>